<dbReference type="Proteomes" id="UP000019433">
    <property type="component" value="Chromosome"/>
</dbReference>
<dbReference type="HOGENOM" id="CLU_1329980_0_0_0"/>
<proteinExistence type="predicted"/>
<evidence type="ECO:0000256" key="1">
    <source>
        <dbReference type="SAM" id="Coils"/>
    </source>
</evidence>
<evidence type="ECO:0008006" key="5">
    <source>
        <dbReference type="Google" id="ProtNLM"/>
    </source>
</evidence>
<sequence length="206" mass="23646">MEITAVCKENTNLVQNTDSSVDAFSRCHSMSSTVIAMLSSCVLLGLEITSLVLIALMSPMNFILISLSSVVIAITLILSFIIFYKIFKGHQEIDDIKKNRDSLLNELSQYDLQLKEYQFQLSITQAALDNNEMELIDSSLMFTTKEEEFAEVSRESRQREIEFLRSQKQITVLQRRLDKTESTLLKLQTYVQQLEEENWSLKEASI</sequence>
<evidence type="ECO:0000313" key="4">
    <source>
        <dbReference type="Proteomes" id="UP000019433"/>
    </source>
</evidence>
<name>W8JMB4_9CHLA</name>
<keyword evidence="2" id="KW-0472">Membrane</keyword>
<keyword evidence="1" id="KW-0175">Coiled coil</keyword>
<accession>W8JMB4</accession>
<dbReference type="KEGG" id="cav:M832_05710"/>
<reference evidence="3 4" key="1">
    <citation type="journal article" date="2014" name="Syst. Appl. Microbiol.">
        <title>Evidence for the existence of two new members of the family Chlamydiaceae and proposal of Chlamydia avium sp. nov. and Chlamydia gallinacea sp. nov.</title>
        <authorList>
            <person name="Sachse K."/>
            <person name="Laroucau K."/>
            <person name="Riege K."/>
            <person name="Wehner S."/>
            <person name="Dilcher M."/>
            <person name="Creasy H.H."/>
            <person name="Weidmann M."/>
            <person name="Myers G."/>
            <person name="Vorimore F."/>
            <person name="Vicari N."/>
            <person name="Magnino S."/>
            <person name="Liebler-Tenorio E."/>
            <person name="Ruettger A."/>
            <person name="Bavoil P.M."/>
            <person name="Hufert F.T."/>
            <person name="Rossello-Mora R."/>
            <person name="Marz M."/>
        </authorList>
    </citation>
    <scope>NUCLEOTIDE SEQUENCE [LARGE SCALE GENOMIC DNA]</scope>
    <source>
        <strain evidence="3 4">10DC88</strain>
    </source>
</reference>
<dbReference type="EMBL" id="CP006571">
    <property type="protein sequence ID" value="AHK63434.1"/>
    <property type="molecule type" value="Genomic_DNA"/>
</dbReference>
<dbReference type="PATRIC" id="fig|1229831.3.peg.581"/>
<evidence type="ECO:0000313" key="3">
    <source>
        <dbReference type="EMBL" id="AHK63434.1"/>
    </source>
</evidence>
<feature type="transmembrane region" description="Helical" evidence="2">
    <location>
        <begin position="62"/>
        <end position="84"/>
    </location>
</feature>
<keyword evidence="2" id="KW-1133">Transmembrane helix</keyword>
<dbReference type="AlphaFoldDB" id="W8JMB4"/>
<dbReference type="STRING" id="1229831.M832_05710"/>
<feature type="transmembrane region" description="Helical" evidence="2">
    <location>
        <begin position="34"/>
        <end position="56"/>
    </location>
</feature>
<protein>
    <recommendedName>
        <fullName evidence="5">IncA family protein</fullName>
    </recommendedName>
</protein>
<evidence type="ECO:0000256" key="2">
    <source>
        <dbReference type="SAM" id="Phobius"/>
    </source>
</evidence>
<dbReference type="RefSeq" id="WP_038500760.1">
    <property type="nucleotide sequence ID" value="NZ_CP006571.1"/>
</dbReference>
<feature type="coiled-coil region" evidence="1">
    <location>
        <begin position="93"/>
        <end position="120"/>
    </location>
</feature>
<organism evidence="3 4">
    <name type="scientific">Chlamydia avium 10DC88</name>
    <dbReference type="NCBI Taxonomy" id="1229831"/>
    <lineage>
        <taxon>Bacteria</taxon>
        <taxon>Pseudomonadati</taxon>
        <taxon>Chlamydiota</taxon>
        <taxon>Chlamydiia</taxon>
        <taxon>Chlamydiales</taxon>
        <taxon>Chlamydiaceae</taxon>
        <taxon>Chlamydia/Chlamydophila group</taxon>
        <taxon>Chlamydia</taxon>
    </lineage>
</organism>
<keyword evidence="2" id="KW-0812">Transmembrane</keyword>
<gene>
    <name evidence="3" type="ORF">M832_05710</name>
</gene>